<dbReference type="Proteomes" id="UP000774750">
    <property type="component" value="Unassembled WGS sequence"/>
</dbReference>
<comment type="caution">
    <text evidence="1">The sequence shown here is derived from an EMBL/GenBank/DDBJ whole genome shotgun (WGS) entry which is preliminary data.</text>
</comment>
<keyword evidence="2" id="KW-1185">Reference proteome</keyword>
<protein>
    <recommendedName>
        <fullName evidence="3">Lipoprotein</fullName>
    </recommendedName>
</protein>
<dbReference type="RefSeq" id="WP_204444072.1">
    <property type="nucleotide sequence ID" value="NZ_JACJKY010000002.1"/>
</dbReference>
<accession>A0A939BD51</accession>
<dbReference type="PROSITE" id="PS51257">
    <property type="entry name" value="PROKAR_LIPOPROTEIN"/>
    <property type="match status" value="1"/>
</dbReference>
<dbReference type="AlphaFoldDB" id="A0A939BD51"/>
<dbReference type="EMBL" id="JACJKY010000002">
    <property type="protein sequence ID" value="MBM6919840.1"/>
    <property type="molecule type" value="Genomic_DNA"/>
</dbReference>
<organism evidence="1 2">
    <name type="scientific">Merdimmobilis hominis</name>
    <dbReference type="NCBI Taxonomy" id="2897707"/>
    <lineage>
        <taxon>Bacteria</taxon>
        <taxon>Bacillati</taxon>
        <taxon>Bacillota</taxon>
        <taxon>Clostridia</taxon>
        <taxon>Eubacteriales</taxon>
        <taxon>Oscillospiraceae</taxon>
        <taxon>Merdimmobilis</taxon>
    </lineage>
</organism>
<proteinExistence type="predicted"/>
<reference evidence="1" key="1">
    <citation type="submission" date="2020-08" db="EMBL/GenBank/DDBJ databases">
        <authorList>
            <person name="Cejkova D."/>
            <person name="Kubasova T."/>
            <person name="Jahodarova E."/>
            <person name="Rychlik I."/>
        </authorList>
    </citation>
    <scope>NUCLEOTIDE SEQUENCE</scope>
    <source>
        <strain evidence="1">An559</strain>
    </source>
</reference>
<evidence type="ECO:0000313" key="1">
    <source>
        <dbReference type="EMBL" id="MBM6919840.1"/>
    </source>
</evidence>
<gene>
    <name evidence="1" type="ORF">H6A12_01505</name>
</gene>
<reference evidence="1" key="2">
    <citation type="journal article" date="2021" name="Sci. Rep.">
        <title>The distribution of antibiotic resistance genes in chicken gut microbiota commensals.</title>
        <authorList>
            <person name="Juricova H."/>
            <person name="Matiasovicova J."/>
            <person name="Kubasova T."/>
            <person name="Cejkova D."/>
            <person name="Rychlik I."/>
        </authorList>
    </citation>
    <scope>NUCLEOTIDE SEQUENCE</scope>
    <source>
        <strain evidence="1">An559</strain>
    </source>
</reference>
<name>A0A939BD51_9FIRM</name>
<evidence type="ECO:0008006" key="3">
    <source>
        <dbReference type="Google" id="ProtNLM"/>
    </source>
</evidence>
<sequence>MRIFLTFILLIGVAGCSNSVTTESEVEKKPSCWAVDSYEDDFGDSTNDMYLRGVFQGTFSHGAETGSQLETVVFYDDPSSVDTYFSFRLLEYGNSSATYDSDEFMRLNLKIDGSVYTTQLFPDPFSGDLKFWKILPSKYIESSCIETNERDVVWDALLKAMREGQTVSCNIIVGDTVEQLDQALGGNSGTQYTFKIDGTGFEEQEKQLD</sequence>
<evidence type="ECO:0000313" key="2">
    <source>
        <dbReference type="Proteomes" id="UP000774750"/>
    </source>
</evidence>